<feature type="domain" description="RNA polymerase sigma-70 region 2" evidence="5">
    <location>
        <begin position="37"/>
        <end position="96"/>
    </location>
</feature>
<dbReference type="CDD" id="cd06171">
    <property type="entry name" value="Sigma70_r4"/>
    <property type="match status" value="1"/>
</dbReference>
<dbReference type="Pfam" id="PF04542">
    <property type="entry name" value="Sigma70_r2"/>
    <property type="match status" value="1"/>
</dbReference>
<evidence type="ECO:0000256" key="2">
    <source>
        <dbReference type="ARBA" id="ARBA00023015"/>
    </source>
</evidence>
<keyword evidence="8" id="KW-1185">Reference proteome</keyword>
<dbReference type="Gene3D" id="1.10.1740.10">
    <property type="match status" value="1"/>
</dbReference>
<accession>A0ABT0PGQ5</accession>
<evidence type="ECO:0000259" key="6">
    <source>
        <dbReference type="Pfam" id="PF08281"/>
    </source>
</evidence>
<dbReference type="InterPro" id="IPR007627">
    <property type="entry name" value="RNA_pol_sigma70_r2"/>
</dbReference>
<comment type="caution">
    <text evidence="7">The sequence shown here is derived from an EMBL/GenBank/DDBJ whole genome shotgun (WGS) entry which is preliminary data.</text>
</comment>
<feature type="domain" description="RNA polymerase sigma factor 70 region 4 type 2" evidence="6">
    <location>
        <begin position="127"/>
        <end position="178"/>
    </location>
</feature>
<dbReference type="Gene3D" id="1.10.10.10">
    <property type="entry name" value="Winged helix-like DNA-binding domain superfamily/Winged helix DNA-binding domain"/>
    <property type="match status" value="1"/>
</dbReference>
<proteinExistence type="inferred from homology"/>
<keyword evidence="2" id="KW-0805">Transcription regulation</keyword>
<evidence type="ECO:0000259" key="5">
    <source>
        <dbReference type="Pfam" id="PF04542"/>
    </source>
</evidence>
<evidence type="ECO:0000313" key="7">
    <source>
        <dbReference type="EMBL" id="MCL6270533.1"/>
    </source>
</evidence>
<dbReference type="InterPro" id="IPR013325">
    <property type="entry name" value="RNA_pol_sigma_r2"/>
</dbReference>
<evidence type="ECO:0000313" key="8">
    <source>
        <dbReference type="Proteomes" id="UP001203338"/>
    </source>
</evidence>
<evidence type="ECO:0000256" key="1">
    <source>
        <dbReference type="ARBA" id="ARBA00010641"/>
    </source>
</evidence>
<dbReference type="InterPro" id="IPR036388">
    <property type="entry name" value="WH-like_DNA-bd_sf"/>
</dbReference>
<dbReference type="Pfam" id="PF08281">
    <property type="entry name" value="Sigma70_r4_2"/>
    <property type="match status" value="1"/>
</dbReference>
<dbReference type="SUPFAM" id="SSF88659">
    <property type="entry name" value="Sigma3 and sigma4 domains of RNA polymerase sigma factors"/>
    <property type="match status" value="1"/>
</dbReference>
<organism evidence="7 8">
    <name type="scientific">Parendozoicomonas callyspongiae</name>
    <dbReference type="NCBI Taxonomy" id="2942213"/>
    <lineage>
        <taxon>Bacteria</taxon>
        <taxon>Pseudomonadati</taxon>
        <taxon>Pseudomonadota</taxon>
        <taxon>Gammaproteobacteria</taxon>
        <taxon>Oceanospirillales</taxon>
        <taxon>Endozoicomonadaceae</taxon>
        <taxon>Parendozoicomonas</taxon>
    </lineage>
</organism>
<evidence type="ECO:0000256" key="3">
    <source>
        <dbReference type="ARBA" id="ARBA00023082"/>
    </source>
</evidence>
<gene>
    <name evidence="7" type="ORF">M3P05_11425</name>
</gene>
<keyword evidence="4" id="KW-0804">Transcription</keyword>
<reference evidence="7 8" key="1">
    <citation type="submission" date="2022-05" db="EMBL/GenBank/DDBJ databases">
        <authorList>
            <person name="Park J.-S."/>
        </authorList>
    </citation>
    <scope>NUCLEOTIDE SEQUENCE [LARGE SCALE GENOMIC DNA]</scope>
    <source>
        <strain evidence="7 8">2012CJ34-2</strain>
    </source>
</reference>
<dbReference type="PANTHER" id="PTHR43133">
    <property type="entry name" value="RNA POLYMERASE ECF-TYPE SIGMA FACTO"/>
    <property type="match status" value="1"/>
</dbReference>
<dbReference type="InterPro" id="IPR014284">
    <property type="entry name" value="RNA_pol_sigma-70_dom"/>
</dbReference>
<dbReference type="EMBL" id="JAMFLX010000014">
    <property type="protein sequence ID" value="MCL6270533.1"/>
    <property type="molecule type" value="Genomic_DNA"/>
</dbReference>
<sequence>MSAETGRDLELERCLRECAQEQHRSLQKLYSLTSANLFAVSLRILKDRGQAEDCLQNAYIKIWKHAGGYDVQKAKPMTWMNTIVRNQALDMLRRKRVNEVSDEVLQYVADDSPSHEEQLVLSRSSDSMHRCLAGLPDNHRLCIELAYFDGLTHQEMADQLQYPLGSVKTWVRRGLVRLKECLSGI</sequence>
<dbReference type="SUPFAM" id="SSF88946">
    <property type="entry name" value="Sigma2 domain of RNA polymerase sigma factors"/>
    <property type="match status" value="1"/>
</dbReference>
<dbReference type="InterPro" id="IPR039425">
    <property type="entry name" value="RNA_pol_sigma-70-like"/>
</dbReference>
<dbReference type="RefSeq" id="WP_249699770.1">
    <property type="nucleotide sequence ID" value="NZ_JAMFLX010000014.1"/>
</dbReference>
<dbReference type="NCBIfam" id="TIGR02937">
    <property type="entry name" value="sigma70-ECF"/>
    <property type="match status" value="1"/>
</dbReference>
<comment type="similarity">
    <text evidence="1">Belongs to the sigma-70 factor family. ECF subfamily.</text>
</comment>
<dbReference type="InterPro" id="IPR013249">
    <property type="entry name" value="RNA_pol_sigma70_r4_t2"/>
</dbReference>
<dbReference type="InterPro" id="IPR013324">
    <property type="entry name" value="RNA_pol_sigma_r3/r4-like"/>
</dbReference>
<dbReference type="Proteomes" id="UP001203338">
    <property type="component" value="Unassembled WGS sequence"/>
</dbReference>
<evidence type="ECO:0000256" key="4">
    <source>
        <dbReference type="ARBA" id="ARBA00023163"/>
    </source>
</evidence>
<keyword evidence="3" id="KW-0731">Sigma factor</keyword>
<name>A0ABT0PGQ5_9GAMM</name>
<protein>
    <submittedName>
        <fullName evidence="7">Sigma-70 family RNA polymerase sigma factor</fullName>
    </submittedName>
</protein>
<dbReference type="PANTHER" id="PTHR43133:SF62">
    <property type="entry name" value="RNA POLYMERASE SIGMA FACTOR SIGZ"/>
    <property type="match status" value="1"/>
</dbReference>